<dbReference type="EMBL" id="JYDI01000086">
    <property type="protein sequence ID" value="KRY53426.1"/>
    <property type="molecule type" value="Genomic_DNA"/>
</dbReference>
<evidence type="ECO:0000313" key="1">
    <source>
        <dbReference type="EMBL" id="KRY53426.1"/>
    </source>
</evidence>
<evidence type="ECO:0000313" key="2">
    <source>
        <dbReference type="Proteomes" id="UP000054653"/>
    </source>
</evidence>
<gene>
    <name evidence="1" type="ORF">T03_11061</name>
</gene>
<protein>
    <submittedName>
        <fullName evidence="1">Uncharacterized protein</fullName>
    </submittedName>
</protein>
<comment type="caution">
    <text evidence="1">The sequence shown here is derived from an EMBL/GenBank/DDBJ whole genome shotgun (WGS) entry which is preliminary data.</text>
</comment>
<name>A0A0V1CWA3_TRIBR</name>
<reference evidence="1 2" key="1">
    <citation type="submission" date="2015-01" db="EMBL/GenBank/DDBJ databases">
        <title>Evolution of Trichinella species and genotypes.</title>
        <authorList>
            <person name="Korhonen P.K."/>
            <person name="Edoardo P."/>
            <person name="Giuseppe L.R."/>
            <person name="Gasser R.B."/>
        </authorList>
    </citation>
    <scope>NUCLEOTIDE SEQUENCE [LARGE SCALE GENOMIC DNA]</scope>
    <source>
        <strain evidence="1">ISS120</strain>
    </source>
</reference>
<keyword evidence="2" id="KW-1185">Reference proteome</keyword>
<organism evidence="1 2">
    <name type="scientific">Trichinella britovi</name>
    <name type="common">Parasitic roundworm</name>
    <dbReference type="NCBI Taxonomy" id="45882"/>
    <lineage>
        <taxon>Eukaryota</taxon>
        <taxon>Metazoa</taxon>
        <taxon>Ecdysozoa</taxon>
        <taxon>Nematoda</taxon>
        <taxon>Enoplea</taxon>
        <taxon>Dorylaimia</taxon>
        <taxon>Trichinellida</taxon>
        <taxon>Trichinellidae</taxon>
        <taxon>Trichinella</taxon>
    </lineage>
</organism>
<accession>A0A0V1CWA3</accession>
<sequence length="85" mass="9421">MPGASHLAATDPAVTAVVGGQEHFYFPEMYHNNERSFAIITGSSFIISRVIETALSKQCNAIMQMLQRSYFIDSFPKCRSSGLFV</sequence>
<dbReference type="Proteomes" id="UP000054653">
    <property type="component" value="Unassembled WGS sequence"/>
</dbReference>
<proteinExistence type="predicted"/>
<dbReference type="AlphaFoldDB" id="A0A0V1CWA3"/>